<accession>A0A4C1VWL5</accession>
<evidence type="ECO:0000313" key="1">
    <source>
        <dbReference type="EMBL" id="GBP43646.1"/>
    </source>
</evidence>
<evidence type="ECO:0000313" key="2">
    <source>
        <dbReference type="Proteomes" id="UP000299102"/>
    </source>
</evidence>
<reference evidence="1 2" key="1">
    <citation type="journal article" date="2019" name="Commun. Biol.">
        <title>The bagworm genome reveals a unique fibroin gene that provides high tensile strength.</title>
        <authorList>
            <person name="Kono N."/>
            <person name="Nakamura H."/>
            <person name="Ohtoshi R."/>
            <person name="Tomita M."/>
            <person name="Numata K."/>
            <person name="Arakawa K."/>
        </authorList>
    </citation>
    <scope>NUCLEOTIDE SEQUENCE [LARGE SCALE GENOMIC DNA]</scope>
</reference>
<comment type="caution">
    <text evidence="1">The sequence shown here is derived from an EMBL/GenBank/DDBJ whole genome shotgun (WGS) entry which is preliminary data.</text>
</comment>
<gene>
    <name evidence="1" type="ORF">EVAR_32212_1</name>
</gene>
<keyword evidence="2" id="KW-1185">Reference proteome</keyword>
<dbReference type="Proteomes" id="UP000299102">
    <property type="component" value="Unassembled WGS sequence"/>
</dbReference>
<dbReference type="AlphaFoldDB" id="A0A4C1VWL5"/>
<organism evidence="1 2">
    <name type="scientific">Eumeta variegata</name>
    <name type="common">Bagworm moth</name>
    <name type="synonym">Eumeta japonica</name>
    <dbReference type="NCBI Taxonomy" id="151549"/>
    <lineage>
        <taxon>Eukaryota</taxon>
        <taxon>Metazoa</taxon>
        <taxon>Ecdysozoa</taxon>
        <taxon>Arthropoda</taxon>
        <taxon>Hexapoda</taxon>
        <taxon>Insecta</taxon>
        <taxon>Pterygota</taxon>
        <taxon>Neoptera</taxon>
        <taxon>Endopterygota</taxon>
        <taxon>Lepidoptera</taxon>
        <taxon>Glossata</taxon>
        <taxon>Ditrysia</taxon>
        <taxon>Tineoidea</taxon>
        <taxon>Psychidae</taxon>
        <taxon>Oiketicinae</taxon>
        <taxon>Eumeta</taxon>
    </lineage>
</organism>
<sequence>MSGRRRTSNIGRNTRSAKRMCLRRDKELAEKREARLSQNREKYRVQRARESPAQINLWENKINSAMNYDSKIPYQDDPIVSIGTMTVVCEHCSALKFMACAAYKEK</sequence>
<protein>
    <submittedName>
        <fullName evidence="1">Uncharacterized protein</fullName>
    </submittedName>
</protein>
<proteinExistence type="predicted"/>
<dbReference type="EMBL" id="BGZK01000439">
    <property type="protein sequence ID" value="GBP43646.1"/>
    <property type="molecule type" value="Genomic_DNA"/>
</dbReference>
<name>A0A4C1VWL5_EUMVA</name>
<dbReference type="OrthoDB" id="10051381at2759"/>